<organism evidence="13 14">
    <name type="scientific">Bugula neritina</name>
    <name type="common">Brown bryozoan</name>
    <name type="synonym">Sertularia neritina</name>
    <dbReference type="NCBI Taxonomy" id="10212"/>
    <lineage>
        <taxon>Eukaryota</taxon>
        <taxon>Metazoa</taxon>
        <taxon>Spiralia</taxon>
        <taxon>Lophotrochozoa</taxon>
        <taxon>Bryozoa</taxon>
        <taxon>Gymnolaemata</taxon>
        <taxon>Cheilostomatida</taxon>
        <taxon>Flustrina</taxon>
        <taxon>Buguloidea</taxon>
        <taxon>Bugulidae</taxon>
        <taxon>Bugula</taxon>
    </lineage>
</organism>
<keyword evidence="2 11" id="KW-0813">Transport</keyword>
<evidence type="ECO:0000256" key="9">
    <source>
        <dbReference type="ARBA" id="ARBA00023201"/>
    </source>
</evidence>
<keyword evidence="10 11" id="KW-0407">Ion channel</keyword>
<gene>
    <name evidence="13" type="ORF">EB796_024930</name>
</gene>
<dbReference type="PANTHER" id="PTHR11690">
    <property type="entry name" value="AMILORIDE-SENSITIVE SODIUM CHANNEL-RELATED"/>
    <property type="match status" value="1"/>
</dbReference>
<evidence type="ECO:0000256" key="12">
    <source>
        <dbReference type="SAM" id="Phobius"/>
    </source>
</evidence>
<reference evidence="13" key="1">
    <citation type="submission" date="2020-06" db="EMBL/GenBank/DDBJ databases">
        <title>Draft genome of Bugula neritina, a colonial animal packing powerful symbionts and potential medicines.</title>
        <authorList>
            <person name="Rayko M."/>
        </authorList>
    </citation>
    <scope>NUCLEOTIDE SEQUENCE [LARGE SCALE GENOMIC DNA]</scope>
    <source>
        <strain evidence="13">Kwan_BN1</strain>
    </source>
</reference>
<sequence length="97" mass="10770">MTDNQNQSTIEYMRNNHAAVLISYAELSYELIEENLAYPGVDFIANLGGTMGVCLGASLLTLIELLEFIILKITWTISKKINNNSGSVMPIRKVFVS</sequence>
<keyword evidence="14" id="KW-1185">Reference proteome</keyword>
<dbReference type="AlphaFoldDB" id="A0A7J7IT56"/>
<evidence type="ECO:0000256" key="2">
    <source>
        <dbReference type="ARBA" id="ARBA00022448"/>
    </source>
</evidence>
<protein>
    <submittedName>
        <fullName evidence="13">ASIC2</fullName>
    </submittedName>
</protein>
<feature type="transmembrane region" description="Helical" evidence="12">
    <location>
        <begin position="43"/>
        <end position="71"/>
    </location>
</feature>
<evidence type="ECO:0000256" key="10">
    <source>
        <dbReference type="ARBA" id="ARBA00023303"/>
    </source>
</evidence>
<accession>A0A7J7IT56</accession>
<proteinExistence type="inferred from homology"/>
<evidence type="ECO:0000256" key="5">
    <source>
        <dbReference type="ARBA" id="ARBA00022989"/>
    </source>
</evidence>
<name>A0A7J7IT56_BUGNE</name>
<evidence type="ECO:0000256" key="1">
    <source>
        <dbReference type="ARBA" id="ARBA00004141"/>
    </source>
</evidence>
<keyword evidence="5 12" id="KW-1133">Transmembrane helix</keyword>
<keyword evidence="9 11" id="KW-0739">Sodium transport</keyword>
<dbReference type="PRINTS" id="PR01078">
    <property type="entry name" value="AMINACHANNEL"/>
</dbReference>
<dbReference type="Proteomes" id="UP000593567">
    <property type="component" value="Unassembled WGS sequence"/>
</dbReference>
<dbReference type="OrthoDB" id="8065060at2759"/>
<dbReference type="GO" id="GO:0005886">
    <property type="term" value="C:plasma membrane"/>
    <property type="evidence" value="ECO:0007669"/>
    <property type="project" value="TreeGrafter"/>
</dbReference>
<dbReference type="Gene3D" id="1.10.287.770">
    <property type="entry name" value="YojJ-like"/>
    <property type="match status" value="1"/>
</dbReference>
<evidence type="ECO:0000256" key="4">
    <source>
        <dbReference type="ARBA" id="ARBA00022692"/>
    </source>
</evidence>
<dbReference type="Pfam" id="PF00858">
    <property type="entry name" value="ASC"/>
    <property type="match status" value="1"/>
</dbReference>
<keyword evidence="3 11" id="KW-0894">Sodium channel</keyword>
<keyword evidence="8 12" id="KW-0472">Membrane</keyword>
<comment type="subcellular location">
    <subcellularLocation>
        <location evidence="1">Membrane</location>
        <topology evidence="1">Multi-pass membrane protein</topology>
    </subcellularLocation>
</comment>
<evidence type="ECO:0000313" key="14">
    <source>
        <dbReference type="Proteomes" id="UP000593567"/>
    </source>
</evidence>
<evidence type="ECO:0000256" key="7">
    <source>
        <dbReference type="ARBA" id="ARBA00023065"/>
    </source>
</evidence>
<keyword evidence="4 11" id="KW-0812">Transmembrane</keyword>
<evidence type="ECO:0000256" key="3">
    <source>
        <dbReference type="ARBA" id="ARBA00022461"/>
    </source>
</evidence>
<dbReference type="InterPro" id="IPR001873">
    <property type="entry name" value="ENaC"/>
</dbReference>
<comment type="similarity">
    <text evidence="11">Belongs to the amiloride-sensitive sodium channel (TC 1.A.6) family.</text>
</comment>
<comment type="caution">
    <text evidence="13">The sequence shown here is derived from an EMBL/GenBank/DDBJ whole genome shotgun (WGS) entry which is preliminary data.</text>
</comment>
<evidence type="ECO:0000313" key="13">
    <source>
        <dbReference type="EMBL" id="KAF6016757.1"/>
    </source>
</evidence>
<evidence type="ECO:0000256" key="11">
    <source>
        <dbReference type="RuleBase" id="RU000679"/>
    </source>
</evidence>
<keyword evidence="6" id="KW-0915">Sodium</keyword>
<evidence type="ECO:0000256" key="6">
    <source>
        <dbReference type="ARBA" id="ARBA00023053"/>
    </source>
</evidence>
<evidence type="ECO:0000256" key="8">
    <source>
        <dbReference type="ARBA" id="ARBA00023136"/>
    </source>
</evidence>
<dbReference type="EMBL" id="VXIV02003471">
    <property type="protein sequence ID" value="KAF6016757.1"/>
    <property type="molecule type" value="Genomic_DNA"/>
</dbReference>
<dbReference type="GO" id="GO:0015280">
    <property type="term" value="F:ligand-gated sodium channel activity"/>
    <property type="evidence" value="ECO:0007669"/>
    <property type="project" value="TreeGrafter"/>
</dbReference>
<keyword evidence="7 11" id="KW-0406">Ion transport</keyword>